<name>A0A1Y1WPU4_9FUNG</name>
<evidence type="ECO:0000256" key="7">
    <source>
        <dbReference type="RuleBase" id="RU362109"/>
    </source>
</evidence>
<dbReference type="FunFam" id="3.10.110.10:FF:000020">
    <property type="entry name" value="Ubiquitin-conjugating enzyme E2 N"/>
    <property type="match status" value="1"/>
</dbReference>
<reference evidence="9 10" key="1">
    <citation type="submission" date="2016-07" db="EMBL/GenBank/DDBJ databases">
        <title>Pervasive Adenine N6-methylation of Active Genes in Fungi.</title>
        <authorList>
            <consortium name="DOE Joint Genome Institute"/>
            <person name="Mondo S.J."/>
            <person name="Dannebaum R.O."/>
            <person name="Kuo R.C."/>
            <person name="Labutti K."/>
            <person name="Haridas S."/>
            <person name="Kuo A."/>
            <person name="Salamov A."/>
            <person name="Ahrendt S.R."/>
            <person name="Lipzen A."/>
            <person name="Sullivan W."/>
            <person name="Andreopoulos W.B."/>
            <person name="Clum A."/>
            <person name="Lindquist E."/>
            <person name="Daum C."/>
            <person name="Ramamoorthy G.K."/>
            <person name="Gryganskyi A."/>
            <person name="Culley D."/>
            <person name="Magnuson J.K."/>
            <person name="James T.Y."/>
            <person name="O'Malley M.A."/>
            <person name="Stajich J.E."/>
            <person name="Spatafora J.W."/>
            <person name="Visel A."/>
            <person name="Grigoriev I.V."/>
        </authorList>
    </citation>
    <scope>NUCLEOTIDE SEQUENCE [LARGE SCALE GENOMIC DNA]</scope>
    <source>
        <strain evidence="9 10">CBS 931.73</strain>
    </source>
</reference>
<evidence type="ECO:0000313" key="9">
    <source>
        <dbReference type="EMBL" id="ORX75567.1"/>
    </source>
</evidence>
<dbReference type="FunCoup" id="A0A1Y1WPU4">
    <property type="interactions" value="915"/>
</dbReference>
<evidence type="ECO:0000256" key="2">
    <source>
        <dbReference type="ARBA" id="ARBA00022679"/>
    </source>
</evidence>
<dbReference type="PROSITE" id="PS50127">
    <property type="entry name" value="UBC_2"/>
    <property type="match status" value="1"/>
</dbReference>
<feature type="active site" description="Glycyl thioester intermediate" evidence="6">
    <location>
        <position position="86"/>
    </location>
</feature>
<dbReference type="SMART" id="SM00212">
    <property type="entry name" value="UBCc"/>
    <property type="match status" value="1"/>
</dbReference>
<dbReference type="InterPro" id="IPR023313">
    <property type="entry name" value="UBQ-conjugating_AS"/>
</dbReference>
<keyword evidence="2" id="KW-0808">Transferase</keyword>
<evidence type="ECO:0000256" key="6">
    <source>
        <dbReference type="PROSITE-ProRule" id="PRU10133"/>
    </source>
</evidence>
<protein>
    <recommendedName>
        <fullName evidence="1">E2 ubiquitin-conjugating enzyme</fullName>
        <ecNumber evidence="1">2.3.2.23</ecNumber>
    </recommendedName>
</protein>
<keyword evidence="5 7" id="KW-0067">ATP-binding</keyword>
<organism evidence="9 10">
    <name type="scientific">Basidiobolus meristosporus CBS 931.73</name>
    <dbReference type="NCBI Taxonomy" id="1314790"/>
    <lineage>
        <taxon>Eukaryota</taxon>
        <taxon>Fungi</taxon>
        <taxon>Fungi incertae sedis</taxon>
        <taxon>Zoopagomycota</taxon>
        <taxon>Entomophthoromycotina</taxon>
        <taxon>Basidiobolomycetes</taxon>
        <taxon>Basidiobolales</taxon>
        <taxon>Basidiobolaceae</taxon>
        <taxon>Basidiobolus</taxon>
    </lineage>
</organism>
<dbReference type="Gene3D" id="3.10.110.10">
    <property type="entry name" value="Ubiquitin Conjugating Enzyme"/>
    <property type="match status" value="1"/>
</dbReference>
<gene>
    <name evidence="9" type="ORF">K493DRAFT_247145</name>
</gene>
<dbReference type="InterPro" id="IPR050113">
    <property type="entry name" value="Ub_conjugating_enzyme"/>
</dbReference>
<dbReference type="InParanoid" id="A0A1Y1WPU4"/>
<keyword evidence="10" id="KW-1185">Reference proteome</keyword>
<comment type="similarity">
    <text evidence="7">Belongs to the ubiquitin-conjugating enzyme family.</text>
</comment>
<evidence type="ECO:0000313" key="10">
    <source>
        <dbReference type="Proteomes" id="UP000193498"/>
    </source>
</evidence>
<feature type="domain" description="UBC core" evidence="8">
    <location>
        <begin position="2"/>
        <end position="148"/>
    </location>
</feature>
<keyword evidence="3 7" id="KW-0547">Nucleotide-binding</keyword>
<comment type="caution">
    <text evidence="9">The sequence shown here is derived from an EMBL/GenBank/DDBJ whole genome shotgun (WGS) entry which is preliminary data.</text>
</comment>
<dbReference type="InterPro" id="IPR016135">
    <property type="entry name" value="UBQ-conjugating_enzyme/RWD"/>
</dbReference>
<dbReference type="AlphaFoldDB" id="A0A1Y1WPU4"/>
<dbReference type="PANTHER" id="PTHR24067">
    <property type="entry name" value="UBIQUITIN-CONJUGATING ENZYME E2"/>
    <property type="match status" value="1"/>
</dbReference>
<dbReference type="EC" id="2.3.2.23" evidence="1"/>
<dbReference type="GO" id="GO:0061631">
    <property type="term" value="F:ubiquitin conjugating enzyme activity"/>
    <property type="evidence" value="ECO:0007669"/>
    <property type="project" value="UniProtKB-EC"/>
</dbReference>
<dbReference type="CDD" id="cd23813">
    <property type="entry name" value="UBCc_UBE2N"/>
    <property type="match status" value="1"/>
</dbReference>
<evidence type="ECO:0000259" key="8">
    <source>
        <dbReference type="PROSITE" id="PS50127"/>
    </source>
</evidence>
<dbReference type="SUPFAM" id="SSF54495">
    <property type="entry name" value="UBC-like"/>
    <property type="match status" value="1"/>
</dbReference>
<sequence>MTLPKRITKEIERLMADPAPGISATPHEDNLRYFDVVVDGPTQSPYEGGAFKLELFLPEDYPLSPPKVRFLTKIFHPNIDKLGRICLDILKDKWSPALQIRTLLLSIQALLSAPNPDDPLANDVAQNWKDDEKMAIATAQEWTRLYAGRE</sequence>
<dbReference type="EMBL" id="MCFE01001006">
    <property type="protein sequence ID" value="ORX75567.1"/>
    <property type="molecule type" value="Genomic_DNA"/>
</dbReference>
<dbReference type="GO" id="GO:0005524">
    <property type="term" value="F:ATP binding"/>
    <property type="evidence" value="ECO:0007669"/>
    <property type="project" value="UniProtKB-UniRule"/>
</dbReference>
<proteinExistence type="inferred from homology"/>
<evidence type="ECO:0000256" key="1">
    <source>
        <dbReference type="ARBA" id="ARBA00012486"/>
    </source>
</evidence>
<dbReference type="InterPro" id="IPR000608">
    <property type="entry name" value="UBC"/>
</dbReference>
<dbReference type="STRING" id="1314790.A0A1Y1WPU4"/>
<evidence type="ECO:0000256" key="5">
    <source>
        <dbReference type="ARBA" id="ARBA00022840"/>
    </source>
</evidence>
<dbReference type="OrthoDB" id="7851174at2759"/>
<evidence type="ECO:0000256" key="3">
    <source>
        <dbReference type="ARBA" id="ARBA00022741"/>
    </source>
</evidence>
<dbReference type="PROSITE" id="PS00183">
    <property type="entry name" value="UBC_1"/>
    <property type="match status" value="1"/>
</dbReference>
<dbReference type="Pfam" id="PF00179">
    <property type="entry name" value="UQ_con"/>
    <property type="match status" value="1"/>
</dbReference>
<accession>A0A1Y1WPU4</accession>
<dbReference type="Proteomes" id="UP000193498">
    <property type="component" value="Unassembled WGS sequence"/>
</dbReference>
<keyword evidence="4 7" id="KW-0833">Ubl conjugation pathway</keyword>
<evidence type="ECO:0000256" key="4">
    <source>
        <dbReference type="ARBA" id="ARBA00022786"/>
    </source>
</evidence>